<dbReference type="Proteomes" id="UP001178662">
    <property type="component" value="Chromosome"/>
</dbReference>
<evidence type="ECO:0000256" key="3">
    <source>
        <dbReference type="ARBA" id="ARBA00022801"/>
    </source>
</evidence>
<dbReference type="PANTHER" id="PTHR34217">
    <property type="entry name" value="METAL-DEPENDENT CARBOXYPEPTIDASE"/>
    <property type="match status" value="1"/>
</dbReference>
<dbReference type="GO" id="GO:0006508">
    <property type="term" value="P:proteolysis"/>
    <property type="evidence" value="ECO:0007669"/>
    <property type="project" value="UniProtKB-KW"/>
</dbReference>
<evidence type="ECO:0000256" key="4">
    <source>
        <dbReference type="ARBA" id="ARBA00022833"/>
    </source>
</evidence>
<keyword evidence="5 6" id="KW-0482">Metalloprotease</keyword>
<dbReference type="InterPro" id="IPR034006">
    <property type="entry name" value="M3B_PepF_2"/>
</dbReference>
<keyword evidence="7" id="KW-0175">Coiled coil</keyword>
<dbReference type="InterPro" id="IPR001567">
    <property type="entry name" value="Pept_M3A_M3B_dom"/>
</dbReference>
<dbReference type="InterPro" id="IPR001333">
    <property type="entry name" value="Peptidase_M32_Taq"/>
</dbReference>
<evidence type="ECO:0000259" key="8">
    <source>
        <dbReference type="Pfam" id="PF01432"/>
    </source>
</evidence>
<organism evidence="10 11">
    <name type="scientific">Candidatus Cohnella colombiensis</name>
    <dbReference type="NCBI Taxonomy" id="3121368"/>
    <lineage>
        <taxon>Bacteria</taxon>
        <taxon>Bacillati</taxon>
        <taxon>Bacillota</taxon>
        <taxon>Bacilli</taxon>
        <taxon>Bacillales</taxon>
        <taxon>Paenibacillaceae</taxon>
        <taxon>Cohnella</taxon>
    </lineage>
</organism>
<dbReference type="GO" id="GO:0046872">
    <property type="term" value="F:metal ion binding"/>
    <property type="evidence" value="ECO:0007669"/>
    <property type="project" value="UniProtKB-UniRule"/>
</dbReference>
<comment type="similarity">
    <text evidence="6">Belongs to the peptidase M3 family.</text>
</comment>
<evidence type="ECO:0000313" key="11">
    <source>
        <dbReference type="Proteomes" id="UP001178662"/>
    </source>
</evidence>
<sequence length="602" mass="67648">MGCNGKGAISLNKIWDLESLFVGGSSSVTFLSFLEETEQLTKSLLHQLQEAENESTVSNATLNEWTDKLQLTLARISEADAFLSCLTSQQMSDKRAVALSDRVTTLSAKFKQASDLYDALLAKVPVPQWEEWINQSELAKIKYPLNERRETALDKMSPALESVVSELSVDGYHGWGEHYNTIVSGISIPWTEASIETTLSVGQAANKLDDPNPDVRNLMSAKWEEAWAAKEDLCSDTLNRLSGFRLKLYAMRNWSDPLQEPLRINRMSKATLDAMWSAVAEGIDPLKKYLSLKAKLIGKERLAWHDIDASLTSSKSNIPYEEAAEIILDAFEQFSPDLAKLAKKAFDDRWIEAEDRSGKRPGGFCTSFPLSRQSRIFMTYSGTPGNVSTLAHELGHAYHGALVESLPPMAQQYAMNVAETASTFAEALVSDALLRRASSKEEQLSLLDDRLQRAVAFLMNIRARFLFETRMYNRRSSGMLDADQLNELMVEAQKEAFGDALDSWHPHFWASKLHFYLTDVPFYNFPYTFGYLFSTGLIAVAERDADNFPERYKQLLKDTGVMTVEQLSKLHLGVDLENPGFWRDAVSTVIADVERFAELCDK</sequence>
<dbReference type="CDD" id="cd09607">
    <property type="entry name" value="M3B_PepF"/>
    <property type="match status" value="1"/>
</dbReference>
<dbReference type="InterPro" id="IPR042088">
    <property type="entry name" value="OligoPept_F_C"/>
</dbReference>
<dbReference type="EMBL" id="CP119317">
    <property type="protein sequence ID" value="WEK53447.1"/>
    <property type="molecule type" value="Genomic_DNA"/>
</dbReference>
<keyword evidence="3 6" id="KW-0378">Hydrolase</keyword>
<evidence type="ECO:0000313" key="10">
    <source>
        <dbReference type="EMBL" id="WEK53447.1"/>
    </source>
</evidence>
<dbReference type="Pfam" id="PF01432">
    <property type="entry name" value="Peptidase_M3"/>
    <property type="match status" value="1"/>
</dbReference>
<proteinExistence type="inferred from homology"/>
<evidence type="ECO:0000256" key="5">
    <source>
        <dbReference type="ARBA" id="ARBA00023049"/>
    </source>
</evidence>
<protein>
    <submittedName>
        <fullName evidence="10">M3 family oligoendopeptidase</fullName>
    </submittedName>
</protein>
<keyword evidence="4 6" id="KW-0862">Zinc</keyword>
<dbReference type="GO" id="GO:0004222">
    <property type="term" value="F:metalloendopeptidase activity"/>
    <property type="evidence" value="ECO:0007669"/>
    <property type="project" value="InterPro"/>
</dbReference>
<dbReference type="InterPro" id="IPR011977">
    <property type="entry name" value="Pept_M3B_clade3"/>
</dbReference>
<name>A0AA95EVD2_9BACL</name>
<dbReference type="AlphaFoldDB" id="A0AA95EVD2"/>
<keyword evidence="2 6" id="KW-0479">Metal-binding</keyword>
<reference evidence="10" key="1">
    <citation type="submission" date="2023-03" db="EMBL/GenBank/DDBJ databases">
        <title>Andean soil-derived lignocellulolytic bacterial consortium as a source of novel taxa and putative plastic-active enzymes.</title>
        <authorList>
            <person name="Diaz-Garcia L."/>
            <person name="Chuvochina M."/>
            <person name="Feuerriegel G."/>
            <person name="Bunk B."/>
            <person name="Sproer C."/>
            <person name="Streit W.R."/>
            <person name="Rodriguez L.M."/>
            <person name="Overmann J."/>
            <person name="Jimenez D.J."/>
        </authorList>
    </citation>
    <scope>NUCLEOTIDE SEQUENCE</scope>
    <source>
        <strain evidence="10">MAG 2441</strain>
    </source>
</reference>
<evidence type="ECO:0000256" key="2">
    <source>
        <dbReference type="ARBA" id="ARBA00022723"/>
    </source>
</evidence>
<dbReference type="PANTHER" id="PTHR34217:SF1">
    <property type="entry name" value="CARBOXYPEPTIDASE 1"/>
    <property type="match status" value="1"/>
</dbReference>
<evidence type="ECO:0000256" key="7">
    <source>
        <dbReference type="SAM" id="Coils"/>
    </source>
</evidence>
<keyword evidence="1 6" id="KW-0645">Protease</keyword>
<evidence type="ECO:0000256" key="1">
    <source>
        <dbReference type="ARBA" id="ARBA00022670"/>
    </source>
</evidence>
<gene>
    <name evidence="10" type="ORF">P0Y55_12750</name>
</gene>
<comment type="cofactor">
    <cofactor evidence="6">
        <name>Zn(2+)</name>
        <dbReference type="ChEBI" id="CHEBI:29105"/>
    </cofactor>
    <text evidence="6">Binds 1 zinc ion.</text>
</comment>
<dbReference type="SUPFAM" id="SSF55486">
    <property type="entry name" value="Metalloproteases ('zincins'), catalytic domain"/>
    <property type="match status" value="1"/>
</dbReference>
<dbReference type="InterPro" id="IPR013647">
    <property type="entry name" value="OligopepF_N_dom"/>
</dbReference>
<feature type="coiled-coil region" evidence="7">
    <location>
        <begin position="34"/>
        <end position="68"/>
    </location>
</feature>
<evidence type="ECO:0000259" key="9">
    <source>
        <dbReference type="Pfam" id="PF08439"/>
    </source>
</evidence>
<dbReference type="NCBIfam" id="TIGR02290">
    <property type="entry name" value="M3_fam_3"/>
    <property type="match status" value="1"/>
</dbReference>
<evidence type="ECO:0000256" key="6">
    <source>
        <dbReference type="RuleBase" id="RU003435"/>
    </source>
</evidence>
<accession>A0AA95EVD2</accession>
<dbReference type="Gene3D" id="1.10.1370.20">
    <property type="entry name" value="Oligoendopeptidase f, C-terminal domain"/>
    <property type="match status" value="1"/>
</dbReference>
<keyword evidence="11" id="KW-1185">Reference proteome</keyword>
<dbReference type="Gene3D" id="1.20.140.70">
    <property type="entry name" value="Oligopeptidase f, N-terminal domain"/>
    <property type="match status" value="1"/>
</dbReference>
<dbReference type="GO" id="GO:0004181">
    <property type="term" value="F:metallocarboxypeptidase activity"/>
    <property type="evidence" value="ECO:0007669"/>
    <property type="project" value="InterPro"/>
</dbReference>
<feature type="domain" description="Oligopeptidase F N-terminal" evidence="9">
    <location>
        <begin position="123"/>
        <end position="185"/>
    </location>
</feature>
<feature type="domain" description="Peptidase M3A/M3B catalytic" evidence="8">
    <location>
        <begin position="210"/>
        <end position="557"/>
    </location>
</feature>
<dbReference type="Pfam" id="PF08439">
    <property type="entry name" value="Peptidase_M3_N"/>
    <property type="match status" value="1"/>
</dbReference>